<keyword evidence="3" id="KW-0813">Transport</keyword>
<dbReference type="AlphaFoldDB" id="A0A3A3YVC3"/>
<reference evidence="10 11" key="1">
    <citation type="submission" date="2018-09" db="EMBL/GenBank/DDBJ databases">
        <title>YIM 75000 draft genome.</title>
        <authorList>
            <person name="Tang S."/>
            <person name="Feng Y."/>
        </authorList>
    </citation>
    <scope>NUCLEOTIDE SEQUENCE [LARGE SCALE GENOMIC DNA]</scope>
    <source>
        <strain evidence="10 11">YIM 75000</strain>
    </source>
</reference>
<feature type="transmembrane region" description="Helical" evidence="9">
    <location>
        <begin position="400"/>
        <end position="422"/>
    </location>
</feature>
<evidence type="ECO:0000256" key="3">
    <source>
        <dbReference type="ARBA" id="ARBA00022448"/>
    </source>
</evidence>
<feature type="transmembrane region" description="Helical" evidence="9">
    <location>
        <begin position="184"/>
        <end position="203"/>
    </location>
</feature>
<proteinExistence type="inferred from homology"/>
<keyword evidence="7 9" id="KW-0472">Membrane</keyword>
<dbReference type="PANTHER" id="PTHR42893:SF46">
    <property type="entry name" value="PROTEIN DETOXIFICATION 44, CHLOROPLASTIC"/>
    <property type="match status" value="1"/>
</dbReference>
<keyword evidence="6 9" id="KW-1133">Transmembrane helix</keyword>
<feature type="transmembrane region" description="Helical" evidence="9">
    <location>
        <begin position="428"/>
        <end position="446"/>
    </location>
</feature>
<dbReference type="GO" id="GO:0015297">
    <property type="term" value="F:antiporter activity"/>
    <property type="evidence" value="ECO:0007669"/>
    <property type="project" value="InterPro"/>
</dbReference>
<sequence>MPTTPASPRPGAGPARRSAARRLVPRPSPLDAEILRLAVPAFGALVAEPLFVLADTAVVGHLGTPQLAGVAVAGAALTTLVALCVFLAYATTAAVARRVGAGDLAGALRQGVDGLWLAAGLGAGLAVLAAATAGPVVRALGAESAAAGHARTYLLASAPGIPAMLLVLAATGVLRGLQDTRTPLVVAASGAAVNAPLNLLLVHGAGLGVAGSALGTVLVQAAMAATFLRIVVRGARRAGTPLGPSWAGARAAASAGAPLLVRTLTLRAAILLTTWVAARQGDTAVAAHQVAFALWGLLALALDAVAIAGQALVGRHLGAGDVATARAATRRMVGWGAVSGAVLGALVVALRPAYDGWFSPDPAVQALLAGVLLVAAVQQPVAGVVFALDGVLIGAGDGRYLAAAGVVTLVVYAPLALLVAATSAGLSALWWAFGGFMLARLVTLVLRWRSDAWLVTGATRA</sequence>
<dbReference type="Pfam" id="PF01554">
    <property type="entry name" value="MatE"/>
    <property type="match status" value="2"/>
</dbReference>
<evidence type="ECO:0000313" key="10">
    <source>
        <dbReference type="EMBL" id="RJK94174.1"/>
    </source>
</evidence>
<protein>
    <submittedName>
        <fullName evidence="10">MATE family efflux transporter</fullName>
    </submittedName>
</protein>
<dbReference type="InterPro" id="IPR044644">
    <property type="entry name" value="DinF-like"/>
</dbReference>
<evidence type="ECO:0000256" key="8">
    <source>
        <dbReference type="SAM" id="MobiDB-lite"/>
    </source>
</evidence>
<keyword evidence="4" id="KW-1003">Cell membrane</keyword>
<dbReference type="GO" id="GO:0005886">
    <property type="term" value="C:plasma membrane"/>
    <property type="evidence" value="ECO:0007669"/>
    <property type="project" value="UniProtKB-SubCell"/>
</dbReference>
<evidence type="ECO:0000256" key="2">
    <source>
        <dbReference type="ARBA" id="ARBA00010199"/>
    </source>
</evidence>
<feature type="transmembrane region" description="Helical" evidence="9">
    <location>
        <begin position="290"/>
        <end position="313"/>
    </location>
</feature>
<dbReference type="Proteomes" id="UP000265614">
    <property type="component" value="Unassembled WGS sequence"/>
</dbReference>
<evidence type="ECO:0000313" key="11">
    <source>
        <dbReference type="Proteomes" id="UP000265614"/>
    </source>
</evidence>
<dbReference type="EMBL" id="QZEZ01000007">
    <property type="protein sequence ID" value="RJK94174.1"/>
    <property type="molecule type" value="Genomic_DNA"/>
</dbReference>
<organism evidence="10 11">
    <name type="scientific">Vallicoccus soli</name>
    <dbReference type="NCBI Taxonomy" id="2339232"/>
    <lineage>
        <taxon>Bacteria</taxon>
        <taxon>Bacillati</taxon>
        <taxon>Actinomycetota</taxon>
        <taxon>Actinomycetes</taxon>
        <taxon>Motilibacterales</taxon>
        <taxon>Vallicoccaceae</taxon>
        <taxon>Vallicoccus</taxon>
    </lineage>
</organism>
<accession>A0A3A3YVC3</accession>
<comment type="similarity">
    <text evidence="2">Belongs to the multi antimicrobial extrusion (MATE) (TC 2.A.66.1) family.</text>
</comment>
<dbReference type="GO" id="GO:0042910">
    <property type="term" value="F:xenobiotic transmembrane transporter activity"/>
    <property type="evidence" value="ECO:0007669"/>
    <property type="project" value="InterPro"/>
</dbReference>
<evidence type="ECO:0000256" key="9">
    <source>
        <dbReference type="SAM" id="Phobius"/>
    </source>
</evidence>
<dbReference type="PIRSF" id="PIRSF006603">
    <property type="entry name" value="DinF"/>
    <property type="match status" value="1"/>
</dbReference>
<feature type="transmembrane region" description="Helical" evidence="9">
    <location>
        <begin position="111"/>
        <end position="133"/>
    </location>
</feature>
<evidence type="ECO:0000256" key="4">
    <source>
        <dbReference type="ARBA" id="ARBA00022475"/>
    </source>
</evidence>
<evidence type="ECO:0000256" key="6">
    <source>
        <dbReference type="ARBA" id="ARBA00022989"/>
    </source>
</evidence>
<name>A0A3A3YVC3_9ACTN</name>
<feature type="transmembrane region" description="Helical" evidence="9">
    <location>
        <begin position="333"/>
        <end position="354"/>
    </location>
</feature>
<dbReference type="InterPro" id="IPR048279">
    <property type="entry name" value="MdtK-like"/>
</dbReference>
<feature type="transmembrane region" description="Helical" evidence="9">
    <location>
        <begin position="366"/>
        <end position="388"/>
    </location>
</feature>
<feature type="transmembrane region" description="Helical" evidence="9">
    <location>
        <begin position="209"/>
        <end position="232"/>
    </location>
</feature>
<feature type="region of interest" description="Disordered" evidence="8">
    <location>
        <begin position="1"/>
        <end position="20"/>
    </location>
</feature>
<evidence type="ECO:0000256" key="5">
    <source>
        <dbReference type="ARBA" id="ARBA00022692"/>
    </source>
</evidence>
<evidence type="ECO:0000256" key="7">
    <source>
        <dbReference type="ARBA" id="ARBA00023136"/>
    </source>
</evidence>
<feature type="transmembrane region" description="Helical" evidence="9">
    <location>
        <begin position="66"/>
        <end position="90"/>
    </location>
</feature>
<comment type="subcellular location">
    <subcellularLocation>
        <location evidence="1">Cell membrane</location>
        <topology evidence="1">Multi-pass membrane protein</topology>
    </subcellularLocation>
</comment>
<comment type="caution">
    <text evidence="10">The sequence shown here is derived from an EMBL/GenBank/DDBJ whole genome shotgun (WGS) entry which is preliminary data.</text>
</comment>
<keyword evidence="11" id="KW-1185">Reference proteome</keyword>
<gene>
    <name evidence="10" type="ORF">D5H78_14295</name>
</gene>
<evidence type="ECO:0000256" key="1">
    <source>
        <dbReference type="ARBA" id="ARBA00004651"/>
    </source>
</evidence>
<dbReference type="PANTHER" id="PTHR42893">
    <property type="entry name" value="PROTEIN DETOXIFICATION 44, CHLOROPLASTIC-RELATED"/>
    <property type="match status" value="1"/>
</dbReference>
<dbReference type="OrthoDB" id="5242355at2"/>
<feature type="transmembrane region" description="Helical" evidence="9">
    <location>
        <begin position="153"/>
        <end position="177"/>
    </location>
</feature>
<dbReference type="CDD" id="cd13136">
    <property type="entry name" value="MATE_DinF_like"/>
    <property type="match status" value="1"/>
</dbReference>
<dbReference type="InterPro" id="IPR002528">
    <property type="entry name" value="MATE_fam"/>
</dbReference>
<keyword evidence="5 9" id="KW-0812">Transmembrane</keyword>
<feature type="transmembrane region" description="Helical" evidence="9">
    <location>
        <begin position="259"/>
        <end position="278"/>
    </location>
</feature>
<dbReference type="NCBIfam" id="TIGR00797">
    <property type="entry name" value="matE"/>
    <property type="match status" value="1"/>
</dbReference>